<evidence type="ECO:0000256" key="2">
    <source>
        <dbReference type="ARBA" id="ARBA00022714"/>
    </source>
</evidence>
<keyword evidence="4" id="KW-0249">Electron transport</keyword>
<protein>
    <recommendedName>
        <fullName evidence="7">Bacterioferritin-associated ferredoxin</fullName>
    </recommendedName>
</protein>
<accession>A0A7X1FVC0</accession>
<evidence type="ECO:0000256" key="7">
    <source>
        <dbReference type="ARBA" id="ARBA00039386"/>
    </source>
</evidence>
<evidence type="ECO:0000313" key="11">
    <source>
        <dbReference type="Proteomes" id="UP000551327"/>
    </source>
</evidence>
<dbReference type="GO" id="GO:0051537">
    <property type="term" value="F:2 iron, 2 sulfur cluster binding"/>
    <property type="evidence" value="ECO:0007669"/>
    <property type="project" value="UniProtKB-KW"/>
</dbReference>
<dbReference type="AlphaFoldDB" id="A0A7X1FVC0"/>
<evidence type="ECO:0000256" key="6">
    <source>
        <dbReference type="ARBA" id="ARBA00023014"/>
    </source>
</evidence>
<reference evidence="10 11" key="1">
    <citation type="submission" date="2020-08" db="EMBL/GenBank/DDBJ databases">
        <title>The genome sequence of type strain Novosphingobium piscinae KCTC 42194.</title>
        <authorList>
            <person name="Liu Y."/>
        </authorList>
    </citation>
    <scope>NUCLEOTIDE SEQUENCE [LARGE SCALE GENOMIC DNA]</scope>
    <source>
        <strain evidence="10 11">KCTC 42194</strain>
    </source>
</reference>
<comment type="caution">
    <text evidence="10">The sequence shown here is derived from an EMBL/GenBank/DDBJ whole genome shotgun (WGS) entry which is preliminary data.</text>
</comment>
<evidence type="ECO:0000256" key="3">
    <source>
        <dbReference type="ARBA" id="ARBA00022723"/>
    </source>
</evidence>
<feature type="domain" description="BFD-like [2Fe-2S]-binding" evidence="9">
    <location>
        <begin position="2"/>
        <end position="51"/>
    </location>
</feature>
<name>A0A7X1FVC0_9SPHN</name>
<comment type="similarity">
    <text evidence="8">Belongs to the Bfd family.</text>
</comment>
<dbReference type="InterPro" id="IPR007419">
    <property type="entry name" value="BFD-like_2Fe2S-bd_dom"/>
</dbReference>
<keyword evidence="5" id="KW-0408">Iron</keyword>
<dbReference type="InterPro" id="IPR052371">
    <property type="entry name" value="BFD-associated_ferredoxin"/>
</dbReference>
<dbReference type="PANTHER" id="PTHR37424">
    <property type="entry name" value="BACTERIOFERRITIN-ASSOCIATED FERREDOXIN"/>
    <property type="match status" value="1"/>
</dbReference>
<dbReference type="Proteomes" id="UP000551327">
    <property type="component" value="Unassembled WGS sequence"/>
</dbReference>
<evidence type="ECO:0000256" key="8">
    <source>
        <dbReference type="ARBA" id="ARBA00046332"/>
    </source>
</evidence>
<organism evidence="10 11">
    <name type="scientific">Novosphingobium piscinae</name>
    <dbReference type="NCBI Taxonomy" id="1507448"/>
    <lineage>
        <taxon>Bacteria</taxon>
        <taxon>Pseudomonadati</taxon>
        <taxon>Pseudomonadota</taxon>
        <taxon>Alphaproteobacteria</taxon>
        <taxon>Sphingomonadales</taxon>
        <taxon>Sphingomonadaceae</taxon>
        <taxon>Novosphingobium</taxon>
    </lineage>
</organism>
<evidence type="ECO:0000256" key="5">
    <source>
        <dbReference type="ARBA" id="ARBA00023004"/>
    </source>
</evidence>
<evidence type="ECO:0000259" key="9">
    <source>
        <dbReference type="Pfam" id="PF04324"/>
    </source>
</evidence>
<proteinExistence type="inferred from homology"/>
<keyword evidence="2" id="KW-0001">2Fe-2S</keyword>
<dbReference type="Pfam" id="PF04324">
    <property type="entry name" value="Fer2_BFD"/>
    <property type="match status" value="1"/>
</dbReference>
<dbReference type="InterPro" id="IPR041854">
    <property type="entry name" value="BFD-like_2Fe2S-bd_dom_sf"/>
</dbReference>
<evidence type="ECO:0000256" key="1">
    <source>
        <dbReference type="ARBA" id="ARBA00022448"/>
    </source>
</evidence>
<keyword evidence="1" id="KW-0813">Transport</keyword>
<keyword evidence="6" id="KW-0411">Iron-sulfur</keyword>
<evidence type="ECO:0000313" key="10">
    <source>
        <dbReference type="EMBL" id="MBC2667651.1"/>
    </source>
</evidence>
<sequence length="57" mass="6235">MIVCSCNAIRERQIREAARAGIDDVEEAYAFLGCQPNCGQCLTFAQQLIDEEACVPA</sequence>
<dbReference type="GO" id="GO:0046872">
    <property type="term" value="F:metal ion binding"/>
    <property type="evidence" value="ECO:0007669"/>
    <property type="project" value="UniProtKB-KW"/>
</dbReference>
<dbReference type="Gene3D" id="1.10.10.1100">
    <property type="entry name" value="BFD-like [2Fe-2S]-binding domain"/>
    <property type="match status" value="1"/>
</dbReference>
<evidence type="ECO:0000256" key="4">
    <source>
        <dbReference type="ARBA" id="ARBA00022982"/>
    </source>
</evidence>
<keyword evidence="11" id="KW-1185">Reference proteome</keyword>
<dbReference type="EMBL" id="JACLAX010000001">
    <property type="protein sequence ID" value="MBC2667651.1"/>
    <property type="molecule type" value="Genomic_DNA"/>
</dbReference>
<keyword evidence="3" id="KW-0479">Metal-binding</keyword>
<gene>
    <name evidence="10" type="ORF">H7F53_00660</name>
</gene>
<dbReference type="PANTHER" id="PTHR37424:SF1">
    <property type="entry name" value="BACTERIOFERRITIN-ASSOCIATED FERREDOXIN"/>
    <property type="match status" value="1"/>
</dbReference>
<dbReference type="RefSeq" id="WP_185677536.1">
    <property type="nucleotide sequence ID" value="NZ_JACLAX010000001.1"/>
</dbReference>